<dbReference type="NCBIfam" id="TIGR04183">
    <property type="entry name" value="Por_Secre_tail"/>
    <property type="match status" value="1"/>
</dbReference>
<comment type="caution">
    <text evidence="2">The sequence shown here is derived from an EMBL/GenBank/DDBJ whole genome shotgun (WGS) entry which is preliminary data.</text>
</comment>
<feature type="domain" description="Secretion system C-terminal sorting" evidence="1">
    <location>
        <begin position="426"/>
        <end position="500"/>
    </location>
</feature>
<dbReference type="EMBL" id="PYGD01000005">
    <property type="protein sequence ID" value="PSK91570.1"/>
    <property type="molecule type" value="Genomic_DNA"/>
</dbReference>
<evidence type="ECO:0000259" key="1">
    <source>
        <dbReference type="Pfam" id="PF18962"/>
    </source>
</evidence>
<dbReference type="Proteomes" id="UP000240572">
    <property type="component" value="Unassembled WGS sequence"/>
</dbReference>
<keyword evidence="3" id="KW-1185">Reference proteome</keyword>
<organism evidence="2 3">
    <name type="scientific">Taibaiella chishuiensis</name>
    <dbReference type="NCBI Taxonomy" id="1434707"/>
    <lineage>
        <taxon>Bacteria</taxon>
        <taxon>Pseudomonadati</taxon>
        <taxon>Bacteroidota</taxon>
        <taxon>Chitinophagia</taxon>
        <taxon>Chitinophagales</taxon>
        <taxon>Chitinophagaceae</taxon>
        <taxon>Taibaiella</taxon>
    </lineage>
</organism>
<evidence type="ECO:0000313" key="2">
    <source>
        <dbReference type="EMBL" id="PSK91570.1"/>
    </source>
</evidence>
<accession>A0A2P8D2W3</accession>
<dbReference type="InterPro" id="IPR026444">
    <property type="entry name" value="Secre_tail"/>
</dbReference>
<dbReference type="AlphaFoldDB" id="A0A2P8D2W3"/>
<reference evidence="2 3" key="1">
    <citation type="submission" date="2018-03" db="EMBL/GenBank/DDBJ databases">
        <title>Genomic Encyclopedia of Type Strains, Phase III (KMG-III): the genomes of soil and plant-associated and newly described type strains.</title>
        <authorList>
            <person name="Whitman W."/>
        </authorList>
    </citation>
    <scope>NUCLEOTIDE SEQUENCE [LARGE SCALE GENOMIC DNA]</scope>
    <source>
        <strain evidence="2 3">CGMCC 1.12700</strain>
    </source>
</reference>
<protein>
    <submittedName>
        <fullName evidence="2">Putative secreted protein (Por secretion system target)</fullName>
    </submittedName>
</protein>
<evidence type="ECO:0000313" key="3">
    <source>
        <dbReference type="Proteomes" id="UP000240572"/>
    </source>
</evidence>
<dbReference type="Pfam" id="PF18962">
    <property type="entry name" value="Por_Secre_tail"/>
    <property type="match status" value="1"/>
</dbReference>
<dbReference type="Gene3D" id="2.180.10.10">
    <property type="entry name" value="RHS repeat-associated core"/>
    <property type="match status" value="1"/>
</dbReference>
<sequence length="501" mass="56666">MTLKNKLQMKQIYRFALIPALCLLSFHNGKLHAQAPQKPPRLAAVIHEEYDGTRFKPSRDSTKIHWHDTCGTGFNYFTYASGSIPDYFFTSLIDTPAATSVRAYHERWLQPFDTMSTYAPSPSGTGYLPTPSGITAQTINNRNMPENILIQENGTAVRREELFYDASGNWKVSRRYNTQTPTGLASTPNNIDSFTYDNNGNLVSIKYVDALATPPYVDRTSMRTYDNNNRILKVKDSIRFGASDPYQAYGGVTYEYNSSGQLISVTTEVAPVTTGVLANQYWEGRTYNSSNRVETHTFREWSGTAWDTTQRYSYSYASVTGNLETVFILQGPSFDTTWRVQWHYGSNNRWDSVISYRRIAGQWLRSSKVSYLYNEFGQITYIDDKSGWNPATNAWYYQHGDRKARCYYESVPTSVKEKISALPFSVYPNPTSNKEGLHIRSGGEAIRQLSVYNISGSLLIRQKINNPAKDVVFDLGPLASGTYILHVSGEKSKGSTKITVR</sequence>
<name>A0A2P8D2W3_9BACT</name>
<proteinExistence type="predicted"/>
<gene>
    <name evidence="2" type="ORF">B0I18_105153</name>
</gene>